<dbReference type="STRING" id="1653476.THC_0240"/>
<dbReference type="AlphaFoldDB" id="A0A0U5B3N5"/>
<sequence length="128" mass="15916">MQEKDMILTLKDWIKSFWELQEDDIRFFLEDFKELMRDPKALLDELKFRMKRRRAFYNIFKHLSWRDLPVKELDWVQQKMDELLARESLITETVNKILNIMSEVFFDDELEEIKKAKKILEEDRIIYH</sequence>
<dbReference type="Proteomes" id="UP000068196">
    <property type="component" value="Chromosome"/>
</dbReference>
<dbReference type="RefSeq" id="WP_068512148.1">
    <property type="nucleotide sequence ID" value="NZ_AP014945.1"/>
</dbReference>
<evidence type="ECO:0000313" key="1">
    <source>
        <dbReference type="EMBL" id="BAU22640.1"/>
    </source>
</evidence>
<reference evidence="1 2" key="1">
    <citation type="journal article" date="2016" name="Int. J. Syst. Evol. Microbiol.">
        <title>Caldimicrobium thiodismutans sp. nov., a sulfur-disproportionating bacterium isolated from a hot spring, and emended description of the genus Caldimicrobium.</title>
        <authorList>
            <person name="Kojima H."/>
            <person name="Umezawa K."/>
            <person name="Fukui M."/>
        </authorList>
    </citation>
    <scope>NUCLEOTIDE SEQUENCE [LARGE SCALE GENOMIC DNA]</scope>
    <source>
        <strain evidence="1 2">TF1</strain>
    </source>
</reference>
<organism evidence="1 2">
    <name type="scientific">Caldimicrobium thiodismutans</name>
    <dbReference type="NCBI Taxonomy" id="1653476"/>
    <lineage>
        <taxon>Bacteria</taxon>
        <taxon>Pseudomonadati</taxon>
        <taxon>Thermodesulfobacteriota</taxon>
        <taxon>Thermodesulfobacteria</taxon>
        <taxon>Thermodesulfobacteriales</taxon>
        <taxon>Thermodesulfobacteriaceae</taxon>
        <taxon>Caldimicrobium</taxon>
    </lineage>
</organism>
<evidence type="ECO:0000313" key="2">
    <source>
        <dbReference type="Proteomes" id="UP000068196"/>
    </source>
</evidence>
<keyword evidence="2" id="KW-1185">Reference proteome</keyword>
<reference evidence="2" key="2">
    <citation type="journal article" date="2016" name="Int. J. Syst. Evol. Microbiol.">
        <title>Caldimicrobium thiodismutans sp. nov., a sulfur-disproportionating bacterium isolated from a hot spring.</title>
        <authorList>
            <person name="Kojima H."/>
            <person name="Umezawa K."/>
            <person name="Fukui M."/>
        </authorList>
    </citation>
    <scope>NUCLEOTIDE SEQUENCE [LARGE SCALE GENOMIC DNA]</scope>
    <source>
        <strain evidence="2">TF1</strain>
    </source>
</reference>
<dbReference type="EMBL" id="AP014945">
    <property type="protein sequence ID" value="BAU22640.1"/>
    <property type="molecule type" value="Genomic_DNA"/>
</dbReference>
<dbReference type="OrthoDB" id="9799114at2"/>
<gene>
    <name evidence="1" type="ORF">THC_0240</name>
</gene>
<proteinExistence type="predicted"/>
<name>A0A0U5B3N5_9BACT</name>
<dbReference type="KEGG" id="cthi:THC_0240"/>
<accession>A0A0U5B3N5</accession>
<protein>
    <submittedName>
        <fullName evidence="1">Uncharacterized protein</fullName>
    </submittedName>
</protein>